<sequence>MKSYSRRRQDAPHPHQVLADPTGNFLLSPDLGADLIRIYSINKSTGKLTTCTPFSTPGGTGPRHGGFWEKNPNVLFVGNELSNTVSAYTVTYPSGGCLTLNRFQTLTTIANNKTLPSGSKVAEVHTKDNFLYVANRRDLSFNPNDSIATFSLDSAGTMAFQQITSSGGTYPRTFAIAKAGDLVVIGDQTTANVVVVKRNNETGLLGPQVASMRIGSVGQAENDNGLSAVLWDD</sequence>
<dbReference type="GO" id="GO:0017057">
    <property type="term" value="F:6-phosphogluconolactonase activity"/>
    <property type="evidence" value="ECO:0007669"/>
    <property type="project" value="TreeGrafter"/>
</dbReference>
<dbReference type="KEGG" id="glz:GLAREA_02352"/>
<keyword evidence="4" id="KW-1185">Reference proteome</keyword>
<dbReference type="GeneID" id="19461409"/>
<dbReference type="PANTHER" id="PTHR30344">
    <property type="entry name" value="6-PHOSPHOGLUCONOLACTONASE-RELATED"/>
    <property type="match status" value="1"/>
</dbReference>
<dbReference type="OrthoDB" id="9972196at2759"/>
<reference evidence="3 4" key="1">
    <citation type="journal article" date="2013" name="BMC Genomics">
        <title>Genomics-driven discovery of the pneumocandin biosynthetic gene cluster in the fungus Glarea lozoyensis.</title>
        <authorList>
            <person name="Chen L."/>
            <person name="Yue Q."/>
            <person name="Zhang X."/>
            <person name="Xiang M."/>
            <person name="Wang C."/>
            <person name="Li S."/>
            <person name="Che Y."/>
            <person name="Ortiz-Lopez F.J."/>
            <person name="Bills G.F."/>
            <person name="Liu X."/>
            <person name="An Z."/>
        </authorList>
    </citation>
    <scope>NUCLEOTIDE SEQUENCE [LARGE SCALE GENOMIC DNA]</scope>
    <source>
        <strain evidence="4">ATCC 20868 / MF5171</strain>
    </source>
</reference>
<dbReference type="SUPFAM" id="SSF50974">
    <property type="entry name" value="Nitrous oxide reductase, N-terminal domain"/>
    <property type="match status" value="1"/>
</dbReference>
<dbReference type="Gene3D" id="2.130.10.10">
    <property type="entry name" value="YVTN repeat-like/Quinoprotein amine dehydrogenase"/>
    <property type="match status" value="1"/>
</dbReference>
<evidence type="ECO:0000313" key="3">
    <source>
        <dbReference type="EMBL" id="EPE26439.1"/>
    </source>
</evidence>
<protein>
    <submittedName>
        <fullName evidence="3">Nitrous oxide reductase, N-terminal</fullName>
    </submittedName>
</protein>
<evidence type="ECO:0000256" key="1">
    <source>
        <dbReference type="ARBA" id="ARBA00005564"/>
    </source>
</evidence>
<dbReference type="InterPro" id="IPR011045">
    <property type="entry name" value="N2O_reductase_N"/>
</dbReference>
<dbReference type="Proteomes" id="UP000016922">
    <property type="component" value="Unassembled WGS sequence"/>
</dbReference>
<accession>S3CMK1</accession>
<comment type="similarity">
    <text evidence="1">Belongs to the cycloisomerase 2 family.</text>
</comment>
<dbReference type="InterPro" id="IPR015943">
    <property type="entry name" value="WD40/YVTN_repeat-like_dom_sf"/>
</dbReference>
<organism evidence="3 4">
    <name type="scientific">Glarea lozoyensis (strain ATCC 20868 / MF5171)</name>
    <dbReference type="NCBI Taxonomy" id="1116229"/>
    <lineage>
        <taxon>Eukaryota</taxon>
        <taxon>Fungi</taxon>
        <taxon>Dikarya</taxon>
        <taxon>Ascomycota</taxon>
        <taxon>Pezizomycotina</taxon>
        <taxon>Leotiomycetes</taxon>
        <taxon>Helotiales</taxon>
        <taxon>Helotiaceae</taxon>
        <taxon>Glarea</taxon>
    </lineage>
</organism>
<dbReference type="Pfam" id="PF10282">
    <property type="entry name" value="Lactonase"/>
    <property type="match status" value="1"/>
</dbReference>
<dbReference type="AlphaFoldDB" id="S3CMK1"/>
<dbReference type="RefSeq" id="XP_008085629.1">
    <property type="nucleotide sequence ID" value="XM_008087438.1"/>
</dbReference>
<dbReference type="PANTHER" id="PTHR30344:SF1">
    <property type="entry name" value="6-PHOSPHOGLUCONOLACTONASE"/>
    <property type="match status" value="1"/>
</dbReference>
<dbReference type="OMA" id="CAANSSW"/>
<feature type="region of interest" description="Disordered" evidence="2">
    <location>
        <begin position="1"/>
        <end position="20"/>
    </location>
</feature>
<dbReference type="eggNOG" id="ENOG502RIAE">
    <property type="taxonomic scope" value="Eukaryota"/>
</dbReference>
<name>S3CMK1_GLAL2</name>
<evidence type="ECO:0000313" key="4">
    <source>
        <dbReference type="Proteomes" id="UP000016922"/>
    </source>
</evidence>
<dbReference type="HOGENOM" id="CLU_038716_0_0_1"/>
<evidence type="ECO:0000256" key="2">
    <source>
        <dbReference type="SAM" id="MobiDB-lite"/>
    </source>
</evidence>
<dbReference type="InterPro" id="IPR019405">
    <property type="entry name" value="Lactonase_7-beta_prop"/>
</dbReference>
<dbReference type="InterPro" id="IPR050282">
    <property type="entry name" value="Cycloisomerase_2"/>
</dbReference>
<gene>
    <name evidence="3" type="ORF">GLAREA_02352</name>
</gene>
<dbReference type="EMBL" id="KE145370">
    <property type="protein sequence ID" value="EPE26439.1"/>
    <property type="molecule type" value="Genomic_DNA"/>
</dbReference>
<proteinExistence type="inferred from homology"/>